<dbReference type="Pfam" id="PF10975">
    <property type="entry name" value="DUF2802"/>
    <property type="match status" value="1"/>
</dbReference>
<organism evidence="2 3">
    <name type="scientific">Azomonas agilis</name>
    <dbReference type="NCBI Taxonomy" id="116849"/>
    <lineage>
        <taxon>Bacteria</taxon>
        <taxon>Pseudomonadati</taxon>
        <taxon>Pseudomonadota</taxon>
        <taxon>Gammaproteobacteria</taxon>
        <taxon>Pseudomonadales</taxon>
        <taxon>Pseudomonadaceae</taxon>
        <taxon>Azomonas</taxon>
    </lineage>
</organism>
<keyword evidence="1" id="KW-1133">Transmembrane helix</keyword>
<dbReference type="Proteomes" id="UP000319627">
    <property type="component" value="Unassembled WGS sequence"/>
</dbReference>
<keyword evidence="1" id="KW-0472">Membrane</keyword>
<dbReference type="OrthoDB" id="7068231at2"/>
<evidence type="ECO:0000256" key="1">
    <source>
        <dbReference type="SAM" id="Phobius"/>
    </source>
</evidence>
<keyword evidence="1" id="KW-0812">Transmembrane</keyword>
<sequence>MLTHFVLLAVLCYVSLIGLFLWLLRQHRTLEQRQETHLAHLEQLVRKLDDRAEAQRISSLRMGEELKALRTTLSVQAERLLRQEQRDLGTEHSFSQAARMATMGASVEELVRSCGLTQGEAELMSRLQQLRDANSASISE</sequence>
<protein>
    <submittedName>
        <fullName evidence="2">Uncharacterized protein DUF2802</fullName>
    </submittedName>
</protein>
<evidence type="ECO:0000313" key="2">
    <source>
        <dbReference type="EMBL" id="TWH64931.1"/>
    </source>
</evidence>
<dbReference type="InterPro" id="IPR021244">
    <property type="entry name" value="DUF2802"/>
</dbReference>
<gene>
    <name evidence="2" type="ORF">LX59_01873</name>
</gene>
<reference evidence="2 3" key="1">
    <citation type="submission" date="2019-07" db="EMBL/GenBank/DDBJ databases">
        <title>Genomic Encyclopedia of Type Strains, Phase I: the one thousand microbial genomes (KMG-I) project.</title>
        <authorList>
            <person name="Kyrpides N."/>
        </authorList>
    </citation>
    <scope>NUCLEOTIDE SEQUENCE [LARGE SCALE GENOMIC DNA]</scope>
    <source>
        <strain evidence="2 3">DSM 375</strain>
    </source>
</reference>
<name>A0A562I1M5_9GAMM</name>
<proteinExistence type="predicted"/>
<dbReference type="AlphaFoldDB" id="A0A562I1M5"/>
<dbReference type="RefSeq" id="WP_144571580.1">
    <property type="nucleotide sequence ID" value="NZ_VLKG01000006.1"/>
</dbReference>
<feature type="transmembrane region" description="Helical" evidence="1">
    <location>
        <begin position="6"/>
        <end position="24"/>
    </location>
</feature>
<keyword evidence="3" id="KW-1185">Reference proteome</keyword>
<comment type="caution">
    <text evidence="2">The sequence shown here is derived from an EMBL/GenBank/DDBJ whole genome shotgun (WGS) entry which is preliminary data.</text>
</comment>
<dbReference type="EMBL" id="VLKG01000006">
    <property type="protein sequence ID" value="TWH64931.1"/>
    <property type="molecule type" value="Genomic_DNA"/>
</dbReference>
<accession>A0A562I1M5</accession>
<evidence type="ECO:0000313" key="3">
    <source>
        <dbReference type="Proteomes" id="UP000319627"/>
    </source>
</evidence>